<evidence type="ECO:0000256" key="4">
    <source>
        <dbReference type="ARBA" id="ARBA00023015"/>
    </source>
</evidence>
<keyword evidence="10" id="KW-1185">Reference proteome</keyword>
<evidence type="ECO:0000313" key="10">
    <source>
        <dbReference type="Proteomes" id="UP000538666"/>
    </source>
</evidence>
<evidence type="ECO:0000256" key="3">
    <source>
        <dbReference type="ARBA" id="ARBA00022833"/>
    </source>
</evidence>
<feature type="binding site" evidence="8">
    <location>
        <position position="113"/>
    </location>
    <ligand>
        <name>Fe cation</name>
        <dbReference type="ChEBI" id="CHEBI:24875"/>
    </ligand>
</feature>
<evidence type="ECO:0000256" key="7">
    <source>
        <dbReference type="PIRSR" id="PIRSR602481-1"/>
    </source>
</evidence>
<feature type="binding site" evidence="7">
    <location>
        <position position="101"/>
    </location>
    <ligand>
        <name>Zn(2+)</name>
        <dbReference type="ChEBI" id="CHEBI:29105"/>
    </ligand>
</feature>
<dbReference type="GO" id="GO:0000976">
    <property type="term" value="F:transcription cis-regulatory region binding"/>
    <property type="evidence" value="ECO:0007669"/>
    <property type="project" value="TreeGrafter"/>
</dbReference>
<feature type="binding site" evidence="7">
    <location>
        <position position="138"/>
    </location>
    <ligand>
        <name>Zn(2+)</name>
        <dbReference type="ChEBI" id="CHEBI:29105"/>
    </ligand>
</feature>
<keyword evidence="4" id="KW-0805">Transcription regulation</keyword>
<dbReference type="Gene3D" id="1.10.10.10">
    <property type="entry name" value="Winged helix-like DNA-binding domain superfamily/Winged helix DNA-binding domain"/>
    <property type="match status" value="1"/>
</dbReference>
<dbReference type="Pfam" id="PF01475">
    <property type="entry name" value="FUR"/>
    <property type="match status" value="1"/>
</dbReference>
<evidence type="ECO:0000256" key="6">
    <source>
        <dbReference type="ARBA" id="ARBA00023163"/>
    </source>
</evidence>
<dbReference type="InterPro" id="IPR036388">
    <property type="entry name" value="WH-like_DNA-bd_sf"/>
</dbReference>
<comment type="similarity">
    <text evidence="1">Belongs to the Fur family.</text>
</comment>
<name>A0A841JUU6_9BACT</name>
<evidence type="ECO:0000256" key="5">
    <source>
        <dbReference type="ARBA" id="ARBA00023125"/>
    </source>
</evidence>
<dbReference type="InterPro" id="IPR002481">
    <property type="entry name" value="FUR"/>
</dbReference>
<keyword evidence="8" id="KW-0408">Iron</keyword>
<organism evidence="9 10">
    <name type="scientific">Silvibacterium bohemicum</name>
    <dbReference type="NCBI Taxonomy" id="1577686"/>
    <lineage>
        <taxon>Bacteria</taxon>
        <taxon>Pseudomonadati</taxon>
        <taxon>Acidobacteriota</taxon>
        <taxon>Terriglobia</taxon>
        <taxon>Terriglobales</taxon>
        <taxon>Acidobacteriaceae</taxon>
        <taxon>Silvibacterium</taxon>
    </lineage>
</organism>
<dbReference type="InterPro" id="IPR043135">
    <property type="entry name" value="Fur_C"/>
</dbReference>
<dbReference type="OrthoDB" id="8659436at2"/>
<feature type="binding site" evidence="7">
    <location>
        <position position="98"/>
    </location>
    <ligand>
        <name>Zn(2+)</name>
        <dbReference type="ChEBI" id="CHEBI:29105"/>
    </ligand>
</feature>
<keyword evidence="7" id="KW-0479">Metal-binding</keyword>
<comment type="caution">
    <text evidence="9">The sequence shown here is derived from an EMBL/GenBank/DDBJ whole genome shotgun (WGS) entry which is preliminary data.</text>
</comment>
<evidence type="ECO:0000256" key="8">
    <source>
        <dbReference type="PIRSR" id="PIRSR602481-2"/>
    </source>
</evidence>
<proteinExistence type="inferred from homology"/>
<comment type="cofactor">
    <cofactor evidence="7">
        <name>Zn(2+)</name>
        <dbReference type="ChEBI" id="CHEBI:29105"/>
    </cofactor>
    <text evidence="7">Binds 1 zinc ion per subunit.</text>
</comment>
<dbReference type="GO" id="GO:0045892">
    <property type="term" value="P:negative regulation of DNA-templated transcription"/>
    <property type="evidence" value="ECO:0007669"/>
    <property type="project" value="TreeGrafter"/>
</dbReference>
<evidence type="ECO:0000256" key="1">
    <source>
        <dbReference type="ARBA" id="ARBA00007957"/>
    </source>
</evidence>
<dbReference type="CDD" id="cd07153">
    <property type="entry name" value="Fur_like"/>
    <property type="match status" value="1"/>
</dbReference>
<comment type="cofactor">
    <cofactor evidence="8">
        <name>Mn(2+)</name>
        <dbReference type="ChEBI" id="CHEBI:29035"/>
    </cofactor>
    <cofactor evidence="8">
        <name>Fe(2+)</name>
        <dbReference type="ChEBI" id="CHEBI:29033"/>
    </cofactor>
    <text evidence="8">Binds 1 Mn(2+) or Fe(2+) ion per subunit.</text>
</comment>
<protein>
    <submittedName>
        <fullName evidence="9">Fur family ferric uptake transcriptional regulator</fullName>
    </submittedName>
</protein>
<reference evidence="9 10" key="1">
    <citation type="submission" date="2020-08" db="EMBL/GenBank/DDBJ databases">
        <title>Genomic Encyclopedia of Type Strains, Phase IV (KMG-IV): sequencing the most valuable type-strain genomes for metagenomic binning, comparative biology and taxonomic classification.</title>
        <authorList>
            <person name="Goeker M."/>
        </authorList>
    </citation>
    <scope>NUCLEOTIDE SEQUENCE [LARGE SCALE GENOMIC DNA]</scope>
    <source>
        <strain evidence="9 10">DSM 103733</strain>
    </source>
</reference>
<dbReference type="GO" id="GO:1900376">
    <property type="term" value="P:regulation of secondary metabolite biosynthetic process"/>
    <property type="evidence" value="ECO:0007669"/>
    <property type="project" value="TreeGrafter"/>
</dbReference>
<dbReference type="PANTHER" id="PTHR33202:SF7">
    <property type="entry name" value="FERRIC UPTAKE REGULATION PROTEIN"/>
    <property type="match status" value="1"/>
</dbReference>
<keyword evidence="3 7" id="KW-0862">Zinc</keyword>
<dbReference type="PANTHER" id="PTHR33202">
    <property type="entry name" value="ZINC UPTAKE REGULATION PROTEIN"/>
    <property type="match status" value="1"/>
</dbReference>
<gene>
    <name evidence="9" type="ORF">HNQ77_002886</name>
</gene>
<feature type="binding site" evidence="7">
    <location>
        <position position="141"/>
    </location>
    <ligand>
        <name>Zn(2+)</name>
        <dbReference type="ChEBI" id="CHEBI:29105"/>
    </ligand>
</feature>
<evidence type="ECO:0000256" key="2">
    <source>
        <dbReference type="ARBA" id="ARBA00022491"/>
    </source>
</evidence>
<dbReference type="Gene3D" id="3.30.1490.190">
    <property type="match status" value="1"/>
</dbReference>
<dbReference type="SUPFAM" id="SSF46785">
    <property type="entry name" value="Winged helix' DNA-binding domain"/>
    <property type="match status" value="1"/>
</dbReference>
<dbReference type="GO" id="GO:0008270">
    <property type="term" value="F:zinc ion binding"/>
    <property type="evidence" value="ECO:0007669"/>
    <property type="project" value="TreeGrafter"/>
</dbReference>
<sequence>MLKRYDLLNAVEAQGVRLTAQRRALIETIQEAKSHLDAASLLELARKRDPKIDRATVYRTLELLKRLGMIDELDLMHLNGEKHYYEVKTQKDHLHLACFNCGEIEEFTSPTFERLKREIADKNEFDIKVMRLEVGGLCKRCAARKPVLQ</sequence>
<keyword evidence="6" id="KW-0804">Transcription</keyword>
<keyword evidence="2" id="KW-0678">Repressor</keyword>
<dbReference type="AlphaFoldDB" id="A0A841JUU6"/>
<dbReference type="GO" id="GO:0003700">
    <property type="term" value="F:DNA-binding transcription factor activity"/>
    <property type="evidence" value="ECO:0007669"/>
    <property type="project" value="InterPro"/>
</dbReference>
<dbReference type="InterPro" id="IPR036390">
    <property type="entry name" value="WH_DNA-bd_sf"/>
</dbReference>
<evidence type="ECO:0000313" key="9">
    <source>
        <dbReference type="EMBL" id="MBB6144930.1"/>
    </source>
</evidence>
<dbReference type="EMBL" id="JACHEK010000005">
    <property type="protein sequence ID" value="MBB6144930.1"/>
    <property type="molecule type" value="Genomic_DNA"/>
</dbReference>
<accession>A0A841JUU6</accession>
<dbReference type="RefSeq" id="WP_050059524.1">
    <property type="nucleotide sequence ID" value="NZ_LBHJ01000004.1"/>
</dbReference>
<keyword evidence="5" id="KW-0238">DNA-binding</keyword>
<dbReference type="Proteomes" id="UP000538666">
    <property type="component" value="Unassembled WGS sequence"/>
</dbReference>